<dbReference type="Proteomes" id="UP000318010">
    <property type="component" value="Unassembled WGS sequence"/>
</dbReference>
<evidence type="ECO:0000259" key="1">
    <source>
        <dbReference type="PROSITE" id="PS51471"/>
    </source>
</evidence>
<dbReference type="PROSITE" id="PS51471">
    <property type="entry name" value="FE2OG_OXY"/>
    <property type="match status" value="1"/>
</dbReference>
<evidence type="ECO:0000313" key="3">
    <source>
        <dbReference type="Proteomes" id="UP000318010"/>
    </source>
</evidence>
<organism evidence="2 3">
    <name type="scientific">Mucilaginibacter achroorhodeus</name>
    <dbReference type="NCBI Taxonomy" id="2599294"/>
    <lineage>
        <taxon>Bacteria</taxon>
        <taxon>Pseudomonadati</taxon>
        <taxon>Bacteroidota</taxon>
        <taxon>Sphingobacteriia</taxon>
        <taxon>Sphingobacteriales</taxon>
        <taxon>Sphingobacteriaceae</taxon>
        <taxon>Mucilaginibacter</taxon>
    </lineage>
</organism>
<dbReference type="GO" id="GO:0051213">
    <property type="term" value="F:dioxygenase activity"/>
    <property type="evidence" value="ECO:0007669"/>
    <property type="project" value="UniProtKB-KW"/>
</dbReference>
<proteinExistence type="predicted"/>
<dbReference type="InterPro" id="IPR032857">
    <property type="entry name" value="ALKBH4"/>
</dbReference>
<dbReference type="GO" id="GO:0070988">
    <property type="term" value="P:demethylation"/>
    <property type="evidence" value="ECO:0007669"/>
    <property type="project" value="InterPro"/>
</dbReference>
<dbReference type="InterPro" id="IPR037151">
    <property type="entry name" value="AlkB-like_sf"/>
</dbReference>
<dbReference type="OrthoDB" id="278699at2"/>
<sequence>MTLLISLFATILALNGLTRYQSVIMETGLAGLFIYPDFINEAREDQLLEEIDSQTWIVDYLRRLQYYGYRNELEKPYALIPFPVAMPSRIHQLSVELVEQKIIDLQPDQVIINEYVPGEGIKPHKDRAYYENQICGVNLGSSCVMRFIKGMGQEVFDIEIPRRSVYVMQDDARKKWKHAIPPRKKDKVDGEVYHRDRRVSITYRKVKPKQVHPIDPNGKVAQILQEKFNIGAAQIAQLSRG</sequence>
<protein>
    <submittedName>
        <fullName evidence="2">Alpha-ketoglutarate-dependent dioxygenase AlkB</fullName>
    </submittedName>
</protein>
<dbReference type="EMBL" id="VOEI01000002">
    <property type="protein sequence ID" value="TWR26733.1"/>
    <property type="molecule type" value="Genomic_DNA"/>
</dbReference>
<dbReference type="PANTHER" id="PTHR12463">
    <property type="entry name" value="OXYGENASE-RELATED"/>
    <property type="match status" value="1"/>
</dbReference>
<dbReference type="Gene3D" id="2.60.120.590">
    <property type="entry name" value="Alpha-ketoglutarate-dependent dioxygenase AlkB-like"/>
    <property type="match status" value="1"/>
</dbReference>
<feature type="domain" description="Fe2OG dioxygenase" evidence="1">
    <location>
        <begin position="106"/>
        <end position="207"/>
    </location>
</feature>
<keyword evidence="2" id="KW-0223">Dioxygenase</keyword>
<accession>A0A563U5Y1</accession>
<dbReference type="GO" id="GO:0032451">
    <property type="term" value="F:demethylase activity"/>
    <property type="evidence" value="ECO:0007669"/>
    <property type="project" value="TreeGrafter"/>
</dbReference>
<evidence type="ECO:0000313" key="2">
    <source>
        <dbReference type="EMBL" id="TWR26733.1"/>
    </source>
</evidence>
<dbReference type="AlphaFoldDB" id="A0A563U5Y1"/>
<comment type="caution">
    <text evidence="2">The sequence shown here is derived from an EMBL/GenBank/DDBJ whole genome shotgun (WGS) entry which is preliminary data.</text>
</comment>
<name>A0A563U5Y1_9SPHI</name>
<dbReference type="PANTHER" id="PTHR12463:SF1">
    <property type="entry name" value="2-OXOGLUTARATE AND FE-DEPENDENT OXYGENASE FAMILY PROTEIN"/>
    <property type="match status" value="1"/>
</dbReference>
<keyword evidence="2" id="KW-0560">Oxidoreductase</keyword>
<dbReference type="RefSeq" id="WP_146269738.1">
    <property type="nucleotide sequence ID" value="NZ_VOEI01000002.1"/>
</dbReference>
<dbReference type="InterPro" id="IPR005123">
    <property type="entry name" value="Oxoglu/Fe-dep_dioxygenase_dom"/>
</dbReference>
<reference evidence="2 3" key="1">
    <citation type="submission" date="2019-07" db="EMBL/GenBank/DDBJ databases">
        <authorList>
            <person name="Kim J."/>
        </authorList>
    </citation>
    <scope>NUCLEOTIDE SEQUENCE [LARGE SCALE GENOMIC DNA]</scope>
    <source>
        <strain evidence="2 3">MJ1a</strain>
    </source>
</reference>
<dbReference type="SUPFAM" id="SSF51197">
    <property type="entry name" value="Clavaminate synthase-like"/>
    <property type="match status" value="1"/>
</dbReference>
<dbReference type="InterPro" id="IPR027450">
    <property type="entry name" value="AlkB-like"/>
</dbReference>
<gene>
    <name evidence="2" type="ORF">FPZ42_06765</name>
</gene>
<keyword evidence="3" id="KW-1185">Reference proteome</keyword>
<dbReference type="Pfam" id="PF13532">
    <property type="entry name" value="2OG-FeII_Oxy_2"/>
    <property type="match status" value="1"/>
</dbReference>